<dbReference type="PANTHER" id="PTHR22642">
    <property type="entry name" value="IMIDAZOLONEPROPIONASE"/>
    <property type="match status" value="1"/>
</dbReference>
<reference evidence="2 3" key="1">
    <citation type="submission" date="2016-12" db="EMBL/GenBank/DDBJ databases">
        <title>The draft genome sequence of Actinophytocola sp. 11-183.</title>
        <authorList>
            <person name="Wang W."/>
            <person name="Yuan L."/>
        </authorList>
    </citation>
    <scope>NUCLEOTIDE SEQUENCE [LARGE SCALE GENOMIC DNA]</scope>
    <source>
        <strain evidence="2 3">11-183</strain>
    </source>
</reference>
<dbReference type="EMBL" id="MSIE01000034">
    <property type="protein sequence ID" value="OLF15981.1"/>
    <property type="molecule type" value="Genomic_DNA"/>
</dbReference>
<dbReference type="InterPro" id="IPR013108">
    <property type="entry name" value="Amidohydro_3"/>
</dbReference>
<evidence type="ECO:0000259" key="1">
    <source>
        <dbReference type="Pfam" id="PF07969"/>
    </source>
</evidence>
<dbReference type="Gene3D" id="3.10.310.70">
    <property type="match status" value="1"/>
</dbReference>
<evidence type="ECO:0000313" key="2">
    <source>
        <dbReference type="EMBL" id="OLF15981.1"/>
    </source>
</evidence>
<dbReference type="OrthoDB" id="3173428at2"/>
<gene>
    <name evidence="2" type="ORF">BU204_18960</name>
</gene>
<dbReference type="RefSeq" id="WP_075127033.1">
    <property type="nucleotide sequence ID" value="NZ_MSIE01000034.1"/>
</dbReference>
<dbReference type="InterPro" id="IPR011059">
    <property type="entry name" value="Metal-dep_hydrolase_composite"/>
</dbReference>
<dbReference type="Gene3D" id="3.20.20.140">
    <property type="entry name" value="Metal-dependent hydrolases"/>
    <property type="match status" value="1"/>
</dbReference>
<comment type="caution">
    <text evidence="2">The sequence shown here is derived from an EMBL/GenBank/DDBJ whole genome shotgun (WGS) entry which is preliminary data.</text>
</comment>
<proteinExistence type="predicted"/>
<dbReference type="Gene3D" id="2.30.40.10">
    <property type="entry name" value="Urease, subunit C, domain 1"/>
    <property type="match status" value="1"/>
</dbReference>
<dbReference type="SUPFAM" id="SSF51556">
    <property type="entry name" value="Metallo-dependent hydrolases"/>
    <property type="match status" value="1"/>
</dbReference>
<accession>A0A1Q8CNP6</accession>
<protein>
    <submittedName>
        <fullName evidence="2">Amidohydrolase</fullName>
    </submittedName>
</protein>
<dbReference type="AlphaFoldDB" id="A0A1Q8CNP6"/>
<organism evidence="2 3">
    <name type="scientific">Actinophytocola xanthii</name>
    <dbReference type="NCBI Taxonomy" id="1912961"/>
    <lineage>
        <taxon>Bacteria</taxon>
        <taxon>Bacillati</taxon>
        <taxon>Actinomycetota</taxon>
        <taxon>Actinomycetes</taxon>
        <taxon>Pseudonocardiales</taxon>
        <taxon>Pseudonocardiaceae</taxon>
    </lineage>
</organism>
<dbReference type="GO" id="GO:0016810">
    <property type="term" value="F:hydrolase activity, acting on carbon-nitrogen (but not peptide) bonds"/>
    <property type="evidence" value="ECO:0007669"/>
    <property type="project" value="InterPro"/>
</dbReference>
<dbReference type="Pfam" id="PF07969">
    <property type="entry name" value="Amidohydro_3"/>
    <property type="match status" value="1"/>
</dbReference>
<evidence type="ECO:0000313" key="3">
    <source>
        <dbReference type="Proteomes" id="UP000185596"/>
    </source>
</evidence>
<keyword evidence="2" id="KW-0378">Hydrolase</keyword>
<sequence>MALVLHDVTLGLTGRRATVRVEDGRVAAIEPVGRTGDIDGRGGTLLPGLVDAHVHMLQWAATRRRISLAGAGSAADAAAMVAAAAPPGDDLVQGGNLHAGLWPDRPHKTLLDRALPGRPVALFSNDLHSLWLSSAALRLVGLDHPTGVFIEDECMALAAALPAPALEVSDRWVLEAAEAAAARGVTTIADYEYSDTVADWTRRFSVRPPATRIRCVVAKFMLEETIALGRRTGQVVAGSDGLLTVGPLKLFVDGSLNTRTAYCRDHYPGADGYHGELLLPLEDLLPLVHRASENGIGLALHAIGDRANTVALDAFAALGTGGRIEHAQLLDPADIPRFARLGVVAGVQPAHAPDDRDVADRHWAGRTPHAFAYAALLAAGARLEFGSDAPVSPLDPWDAVASAVTRTDDDRPPWHPEQALSLADALAASTGGTTTVEVGDPADLVLVGRDLRDLPPDELREVPVTATLLAGRPTHLGPP</sequence>
<dbReference type="Proteomes" id="UP000185596">
    <property type="component" value="Unassembled WGS sequence"/>
</dbReference>
<keyword evidence="3" id="KW-1185">Reference proteome</keyword>
<dbReference type="PANTHER" id="PTHR22642:SF2">
    <property type="entry name" value="PROTEIN LONG AFTER FAR-RED 3"/>
    <property type="match status" value="1"/>
</dbReference>
<name>A0A1Q8CNP6_9PSEU</name>
<dbReference type="SUPFAM" id="SSF51338">
    <property type="entry name" value="Composite domain of metallo-dependent hydrolases"/>
    <property type="match status" value="1"/>
</dbReference>
<feature type="domain" description="Amidohydrolase 3" evidence="1">
    <location>
        <begin position="38"/>
        <end position="474"/>
    </location>
</feature>
<dbReference type="STRING" id="1912961.BU204_18960"/>
<dbReference type="InterPro" id="IPR032466">
    <property type="entry name" value="Metal_Hydrolase"/>
</dbReference>